<evidence type="ECO:0000313" key="2">
    <source>
        <dbReference type="Proteomes" id="UP000091857"/>
    </source>
</evidence>
<proteinExistence type="predicted"/>
<comment type="caution">
    <text evidence="1">The sequence shown here is derived from an EMBL/GenBank/DDBJ whole genome shotgun (WGS) entry which is preliminary data.</text>
</comment>
<accession>A0ACB7GXY3</accession>
<protein>
    <submittedName>
        <fullName evidence="1">Uncharacterized protein</fullName>
    </submittedName>
</protein>
<dbReference type="EMBL" id="CM004397">
    <property type="protein sequence ID" value="KAG8644483.1"/>
    <property type="molecule type" value="Genomic_DNA"/>
</dbReference>
<reference evidence="2" key="1">
    <citation type="journal article" date="2016" name="Nat. Biotechnol.">
        <title>Sequencing wild and cultivated cassava and related species reveals extensive interspecific hybridization and genetic diversity.</title>
        <authorList>
            <person name="Bredeson J.V."/>
            <person name="Lyons J.B."/>
            <person name="Prochnik S.E."/>
            <person name="Wu G.A."/>
            <person name="Ha C.M."/>
            <person name="Edsinger-Gonzales E."/>
            <person name="Grimwood J."/>
            <person name="Schmutz J."/>
            <person name="Rabbi I.Y."/>
            <person name="Egesi C."/>
            <person name="Nauluvula P."/>
            <person name="Lebot V."/>
            <person name="Ndunguru J."/>
            <person name="Mkamilo G."/>
            <person name="Bart R.S."/>
            <person name="Setter T.L."/>
            <person name="Gleadow R.M."/>
            <person name="Kulakow P."/>
            <person name="Ferguson M.E."/>
            <person name="Rounsley S."/>
            <person name="Rokhsar D.S."/>
        </authorList>
    </citation>
    <scope>NUCLEOTIDE SEQUENCE [LARGE SCALE GENOMIC DNA]</scope>
    <source>
        <strain evidence="2">cv. AM560-2</strain>
    </source>
</reference>
<sequence length="343" mass="39727">MLRFFGFHDFWVKWIMACVMKASYSIKVTGHKSGFVQPTRGMRREILYFLIYDSVIYAKPTSDEAKKIKRVLHSYEKASGQSINLSKSSIFFNLNTPLEVKRNVSHILHIHHLNTLDKYLGLPSDFPRLKRQIFATFKDPIASKTASWKEKLLSRGGKEVVIKLVLAIPVYVMSCFKLPASLFQSFNMALLAKQGWRVLKNPDSLLTRALKGKYFHSSTFLQAHILWRRNVLFDGMRWQIGTDNSILCKEDKWIPEDYPSRPITKQNHNHSIILVSQLIDQSSCSWNRGILEENFSQEDVQSMLAIPIPLFAREDSLFWFFNSQKIQHIQEPEASSNANREAI</sequence>
<evidence type="ECO:0000313" key="1">
    <source>
        <dbReference type="EMBL" id="KAG8644483.1"/>
    </source>
</evidence>
<keyword evidence="2" id="KW-1185">Reference proteome</keyword>
<organism evidence="1 2">
    <name type="scientific">Manihot esculenta</name>
    <name type="common">Cassava</name>
    <name type="synonym">Jatropha manihot</name>
    <dbReference type="NCBI Taxonomy" id="3983"/>
    <lineage>
        <taxon>Eukaryota</taxon>
        <taxon>Viridiplantae</taxon>
        <taxon>Streptophyta</taxon>
        <taxon>Embryophyta</taxon>
        <taxon>Tracheophyta</taxon>
        <taxon>Spermatophyta</taxon>
        <taxon>Magnoliopsida</taxon>
        <taxon>eudicotyledons</taxon>
        <taxon>Gunneridae</taxon>
        <taxon>Pentapetalae</taxon>
        <taxon>rosids</taxon>
        <taxon>fabids</taxon>
        <taxon>Malpighiales</taxon>
        <taxon>Euphorbiaceae</taxon>
        <taxon>Crotonoideae</taxon>
        <taxon>Manihoteae</taxon>
        <taxon>Manihot</taxon>
    </lineage>
</organism>
<dbReference type="Proteomes" id="UP000091857">
    <property type="component" value="Chromosome 11"/>
</dbReference>
<name>A0ACB7GXY3_MANES</name>
<gene>
    <name evidence="1" type="ORF">MANES_11G132650v8</name>
</gene>